<accession>A0A6G6XJJ3</accession>
<evidence type="ECO:0000256" key="1">
    <source>
        <dbReference type="SAM" id="MobiDB-lite"/>
    </source>
</evidence>
<dbReference type="KEGG" id="vg:64766526"/>
<proteinExistence type="predicted"/>
<protein>
    <submittedName>
        <fullName evidence="2">Portal protein</fullName>
    </submittedName>
</protein>
<evidence type="ECO:0000313" key="3">
    <source>
        <dbReference type="Proteomes" id="UP000503093"/>
    </source>
</evidence>
<organism evidence="2 3">
    <name type="scientific">Gordonia phage Skog</name>
    <dbReference type="NCBI Taxonomy" id="2704033"/>
    <lineage>
        <taxon>Viruses</taxon>
        <taxon>Duplodnaviria</taxon>
        <taxon>Heunggongvirae</taxon>
        <taxon>Uroviricota</taxon>
        <taxon>Caudoviricetes</taxon>
        <taxon>Skogvirus</taxon>
        <taxon>Skogvirus Skog</taxon>
    </lineage>
</organism>
<dbReference type="RefSeq" id="YP_010059294.1">
    <property type="nucleotide sequence ID" value="NC_054725.1"/>
</dbReference>
<sequence length="95" mass="10789">MSKPAVTLPELIEELTAFAIGTDVIDLEDKKRAVGKIRERHAYVADNMTRVGIWYDIVYPSGDFVRVVRARLELSSEPADPDWHPGWLANPRSLR</sequence>
<reference evidence="2 3" key="1">
    <citation type="submission" date="2020-01" db="EMBL/GenBank/DDBJ databases">
        <authorList>
            <person name="Alvaro L.E."/>
            <person name="Baker K.N."/>
            <person name="Baxter I.S."/>
            <person name="Brown M.R."/>
            <person name="Driscoll K.D."/>
            <person name="Elrubaie J.M."/>
            <person name="Feith S.L."/>
            <person name="Indihar D.F."/>
            <person name="Knoch V.T."/>
            <person name="Koirtyohann K.M."/>
            <person name="Kratz M.A."/>
            <person name="Lear A.H."/>
            <person name="Lindblom K.E."/>
            <person name="Marcus E.R."/>
            <person name="Murphy M.E."/>
            <person name="Sensor R."/>
            <person name="Sherman S.J."/>
            <person name="Swift V.R."/>
            <person name="White K.E."/>
            <person name="Wills S.J."/>
            <person name="Gatt S.M."/>
            <person name="Lohbauer S.A."/>
            <person name="Power T.R."/>
            <person name="Rosales K.A."/>
            <person name="Sisson B.M."/>
            <person name="Isern S."/>
            <person name="Michael S.F."/>
            <person name="Sunnen C.N."/>
            <person name="Garlena R.A."/>
            <person name="Russell D.A."/>
            <person name="Pope W.H."/>
            <person name="Jacobs-Sera D."/>
            <person name="Hatfull G.F."/>
        </authorList>
    </citation>
    <scope>NUCLEOTIDE SEQUENCE [LARGE SCALE GENOMIC DNA]</scope>
</reference>
<evidence type="ECO:0000313" key="2">
    <source>
        <dbReference type="EMBL" id="QIG58196.1"/>
    </source>
</evidence>
<dbReference type="GeneID" id="64766526"/>
<dbReference type="EMBL" id="MN908687">
    <property type="protein sequence ID" value="QIG58196.1"/>
    <property type="molecule type" value="Genomic_DNA"/>
</dbReference>
<gene>
    <name evidence="2" type="primary">44</name>
    <name evidence="2" type="ORF">SEA_SKOG_44</name>
</gene>
<name>A0A6G6XJJ3_9CAUD</name>
<dbReference type="Proteomes" id="UP000503093">
    <property type="component" value="Segment"/>
</dbReference>
<feature type="region of interest" description="Disordered" evidence="1">
    <location>
        <begin position="75"/>
        <end position="95"/>
    </location>
</feature>
<keyword evidence="3" id="KW-1185">Reference proteome</keyword>